<sequence>MPAELALQFDHCGIVVSDIEQGLWSLAKILPIVGKTERFDDAGLGVSVQFLQDASGMVFELIAPLGDKSPVKKIAATKVGVLNQIAYRVRSLEAGAHHFRAQQALPVGTAKPAIAFGGALVQFFYLPAGLVVELIEAETFSHHFNVL</sequence>
<evidence type="ECO:0000313" key="1">
    <source>
        <dbReference type="EMBL" id="AUW40889.1"/>
    </source>
</evidence>
<evidence type="ECO:0000313" key="2">
    <source>
        <dbReference type="Proteomes" id="UP000238523"/>
    </source>
</evidence>
<dbReference type="AlphaFoldDB" id="A0A2K9YY32"/>
<dbReference type="SUPFAM" id="SSF54593">
    <property type="entry name" value="Glyoxalase/Bleomycin resistance protein/Dihydroxybiphenyl dioxygenase"/>
    <property type="match status" value="1"/>
</dbReference>
<dbReference type="InterPro" id="IPR029068">
    <property type="entry name" value="Glyas_Bleomycin-R_OHBP_Dase"/>
</dbReference>
<dbReference type="Proteomes" id="UP000238523">
    <property type="component" value="Chromosome"/>
</dbReference>
<proteinExistence type="predicted"/>
<dbReference type="EMBL" id="CP025012">
    <property type="protein sequence ID" value="AUW40889.1"/>
    <property type="molecule type" value="Genomic_DNA"/>
</dbReference>
<dbReference type="Pfam" id="PF13669">
    <property type="entry name" value="Glyoxalase_4"/>
    <property type="match status" value="1"/>
</dbReference>
<organism evidence="1 2">
    <name type="scientific">Rhizobium leguminosarum</name>
    <dbReference type="NCBI Taxonomy" id="384"/>
    <lineage>
        <taxon>Bacteria</taxon>
        <taxon>Pseudomonadati</taxon>
        <taxon>Pseudomonadota</taxon>
        <taxon>Alphaproteobacteria</taxon>
        <taxon>Hyphomicrobiales</taxon>
        <taxon>Rhizobiaceae</taxon>
        <taxon>Rhizobium/Agrobacterium group</taxon>
        <taxon>Rhizobium</taxon>
    </lineage>
</organism>
<protein>
    <submittedName>
        <fullName evidence="1">Glyoxalase family protein</fullName>
    </submittedName>
</protein>
<dbReference type="RefSeq" id="WP_158686891.1">
    <property type="nucleotide sequence ID" value="NZ_CP025012.1"/>
</dbReference>
<reference evidence="1 2" key="1">
    <citation type="submission" date="2017-11" db="EMBL/GenBank/DDBJ databases">
        <title>Complete genome of Rhizobium leguminosarum Norway, an ineffective micro-symbiont.</title>
        <authorList>
            <person name="Hoffrichter A."/>
            <person name="Liang J."/>
            <person name="Brachmann A."/>
            <person name="Marin M."/>
        </authorList>
    </citation>
    <scope>NUCLEOTIDE SEQUENCE [LARGE SCALE GENOMIC DNA]</scope>
    <source>
        <strain evidence="1 2">Norway</strain>
    </source>
</reference>
<accession>A0A2K9YY32</accession>
<gene>
    <name evidence="1" type="ORF">CUJ84_Chr000475</name>
</gene>
<name>A0A2K9YY32_RHILE</name>
<dbReference type="Gene3D" id="3.10.180.10">
    <property type="entry name" value="2,3-Dihydroxybiphenyl 1,2-Dioxygenase, domain 1"/>
    <property type="match status" value="1"/>
</dbReference>